<dbReference type="Proteomes" id="UP000003571">
    <property type="component" value="Unassembled WGS sequence"/>
</dbReference>
<dbReference type="InterPro" id="IPR014017">
    <property type="entry name" value="DNA_helicase_UvrD-like_C"/>
</dbReference>
<dbReference type="GO" id="GO:0004527">
    <property type="term" value="F:exonuclease activity"/>
    <property type="evidence" value="ECO:0007669"/>
    <property type="project" value="UniProtKB-KW"/>
</dbReference>
<evidence type="ECO:0000256" key="12">
    <source>
        <dbReference type="ARBA" id="ARBA00034808"/>
    </source>
</evidence>
<dbReference type="GO" id="GO:0003677">
    <property type="term" value="F:DNA binding"/>
    <property type="evidence" value="ECO:0007669"/>
    <property type="project" value="UniProtKB-KW"/>
</dbReference>
<evidence type="ECO:0000256" key="4">
    <source>
        <dbReference type="ARBA" id="ARBA00022801"/>
    </source>
</evidence>
<dbReference type="PROSITE" id="PS51198">
    <property type="entry name" value="UVRD_HELICASE_ATP_BIND"/>
    <property type="match status" value="1"/>
</dbReference>
<evidence type="ECO:0000256" key="2">
    <source>
        <dbReference type="ARBA" id="ARBA00022741"/>
    </source>
</evidence>
<feature type="region of interest" description="Disordered" evidence="16">
    <location>
        <begin position="933"/>
        <end position="956"/>
    </location>
</feature>
<dbReference type="InterPro" id="IPR011335">
    <property type="entry name" value="Restrct_endonuc-II-like"/>
</dbReference>
<dbReference type="InterPro" id="IPR038726">
    <property type="entry name" value="PDDEXK_AddAB-type"/>
</dbReference>
<feature type="binding site" evidence="15">
    <location>
        <begin position="23"/>
        <end position="30"/>
    </location>
    <ligand>
        <name>ATP</name>
        <dbReference type="ChEBI" id="CHEBI:30616"/>
    </ligand>
</feature>
<keyword evidence="5 15" id="KW-0347">Helicase</keyword>
<dbReference type="EMBL" id="AGRW01000025">
    <property type="protein sequence ID" value="EIC03028.1"/>
    <property type="molecule type" value="Genomic_DNA"/>
</dbReference>
<evidence type="ECO:0000256" key="9">
    <source>
        <dbReference type="ARBA" id="ARBA00023204"/>
    </source>
</evidence>
<gene>
    <name evidence="19" type="ORF">TresaDRAFT_2482</name>
</gene>
<evidence type="ECO:0000256" key="15">
    <source>
        <dbReference type="PROSITE-ProRule" id="PRU00560"/>
    </source>
</evidence>
<dbReference type="InterPro" id="IPR000212">
    <property type="entry name" value="DNA_helicase_UvrD/REP"/>
</dbReference>
<feature type="domain" description="UvrD-like helicase ATP-binding" evidence="17">
    <location>
        <begin position="2"/>
        <end position="453"/>
    </location>
</feature>
<name>H7EHA8_9SPIR</name>
<evidence type="ECO:0000256" key="8">
    <source>
        <dbReference type="ARBA" id="ARBA00023125"/>
    </source>
</evidence>
<dbReference type="PROSITE" id="PS51217">
    <property type="entry name" value="UVRD_HELICASE_CTER"/>
    <property type="match status" value="1"/>
</dbReference>
<evidence type="ECO:0000256" key="1">
    <source>
        <dbReference type="ARBA" id="ARBA00022722"/>
    </source>
</evidence>
<dbReference type="PATRIC" id="fig|907348.3.peg.167"/>
<dbReference type="STRING" id="907348.TresaDRAFT_2482"/>
<dbReference type="EC" id="5.6.2.4" evidence="12"/>
<dbReference type="Gene3D" id="3.90.320.10">
    <property type="match status" value="1"/>
</dbReference>
<keyword evidence="3" id="KW-0227">DNA damage</keyword>
<comment type="catalytic activity">
    <reaction evidence="14">
        <text>ATP + H2O = ADP + phosphate + H(+)</text>
        <dbReference type="Rhea" id="RHEA:13065"/>
        <dbReference type="ChEBI" id="CHEBI:15377"/>
        <dbReference type="ChEBI" id="CHEBI:15378"/>
        <dbReference type="ChEBI" id="CHEBI:30616"/>
        <dbReference type="ChEBI" id="CHEBI:43474"/>
        <dbReference type="ChEBI" id="CHEBI:456216"/>
        <dbReference type="EC" id="5.6.2.4"/>
    </reaction>
</comment>
<organism evidence="19 20">
    <name type="scientific">Treponema saccharophilum DSM 2985</name>
    <dbReference type="NCBI Taxonomy" id="907348"/>
    <lineage>
        <taxon>Bacteria</taxon>
        <taxon>Pseudomonadati</taxon>
        <taxon>Spirochaetota</taxon>
        <taxon>Spirochaetia</taxon>
        <taxon>Spirochaetales</taxon>
        <taxon>Treponemataceae</taxon>
        <taxon>Treponema</taxon>
    </lineage>
</organism>
<dbReference type="PANTHER" id="PTHR11070:SF2">
    <property type="entry name" value="ATP-DEPENDENT DNA HELICASE SRS2"/>
    <property type="match status" value="1"/>
</dbReference>
<keyword evidence="2 15" id="KW-0547">Nucleotide-binding</keyword>
<keyword evidence="8" id="KW-0238">DNA-binding</keyword>
<evidence type="ECO:0000313" key="19">
    <source>
        <dbReference type="EMBL" id="EIC03028.1"/>
    </source>
</evidence>
<evidence type="ECO:0000256" key="13">
    <source>
        <dbReference type="ARBA" id="ARBA00034923"/>
    </source>
</evidence>
<dbReference type="RefSeq" id="WP_002701938.1">
    <property type="nucleotide sequence ID" value="NZ_AGRW01000025.1"/>
</dbReference>
<evidence type="ECO:0000259" key="18">
    <source>
        <dbReference type="PROSITE" id="PS51217"/>
    </source>
</evidence>
<keyword evidence="20" id="KW-1185">Reference proteome</keyword>
<keyword evidence="9" id="KW-0234">DNA repair</keyword>
<dbReference type="AlphaFoldDB" id="H7EHA8"/>
<evidence type="ECO:0000256" key="10">
    <source>
        <dbReference type="ARBA" id="ARBA00023235"/>
    </source>
</evidence>
<dbReference type="PANTHER" id="PTHR11070">
    <property type="entry name" value="UVRD / RECB / PCRA DNA HELICASE FAMILY MEMBER"/>
    <property type="match status" value="1"/>
</dbReference>
<proteinExistence type="predicted"/>
<dbReference type="GO" id="GO:0043138">
    <property type="term" value="F:3'-5' DNA helicase activity"/>
    <property type="evidence" value="ECO:0007669"/>
    <property type="project" value="UniProtKB-EC"/>
</dbReference>
<dbReference type="Pfam" id="PF13361">
    <property type="entry name" value="UvrD_C"/>
    <property type="match status" value="1"/>
</dbReference>
<dbReference type="eggNOG" id="COG1074">
    <property type="taxonomic scope" value="Bacteria"/>
</dbReference>
<evidence type="ECO:0000313" key="20">
    <source>
        <dbReference type="Proteomes" id="UP000003571"/>
    </source>
</evidence>
<dbReference type="GO" id="GO:0005524">
    <property type="term" value="F:ATP binding"/>
    <property type="evidence" value="ECO:0007669"/>
    <property type="project" value="UniProtKB-UniRule"/>
</dbReference>
<evidence type="ECO:0000256" key="5">
    <source>
        <dbReference type="ARBA" id="ARBA00022806"/>
    </source>
</evidence>
<evidence type="ECO:0000256" key="16">
    <source>
        <dbReference type="SAM" id="MobiDB-lite"/>
    </source>
</evidence>
<dbReference type="Pfam" id="PF12705">
    <property type="entry name" value="PDDEXK_1"/>
    <property type="match status" value="1"/>
</dbReference>
<dbReference type="Gene3D" id="3.40.50.300">
    <property type="entry name" value="P-loop containing nucleotide triphosphate hydrolases"/>
    <property type="match status" value="4"/>
</dbReference>
<dbReference type="GO" id="GO:0000725">
    <property type="term" value="P:recombinational repair"/>
    <property type="evidence" value="ECO:0007669"/>
    <property type="project" value="TreeGrafter"/>
</dbReference>
<feature type="domain" description="UvrD-like helicase C-terminal" evidence="18">
    <location>
        <begin position="503"/>
        <end position="786"/>
    </location>
</feature>
<sequence length="1209" mass="134711">MAKKLDEYQDNAVKMMSNVVVSAGAGSGKTTVLAKRAAHLVTEEKFKIDELLVLTFTKKATVEMKSRIFSTIREEAENGNPFAQTAVRNFDAAQIKTLDSYCSEIARQGAHFYGITPGFSQDNDEAERTIRNMAIPFLLEHRDDEAVQSLARMMDFNRIAEDFFVKSILDNSTIAEPVDFEGDAERQADELAKAWQAESEKAESLIAEIGKLFAEVENRSKAPAPAIEAALASRSTEAARITADEIRAADSRKIDGIVQYARSFAPFTSFNKPRKNAADIMMAEIGVKLTELYDVIDNIKALANGIFGYRMSAKAARLLSAFQEKANRSKRISGTLTFADVASLALKTLREHPEIRRLEKKKYRAIMIDEFQDNNEMQKDLLFMLAEKEEREEKGVPDYADVDGRKLFFVGDEKQSIYKFRGADVSVFRSLKDTVGGADGKGNLDLRTNYRSKPELIAAFNTLFGGLPYPPEKGGEAGDAPSIFMTRKRFGDIPKYEAEYSEVLIPEAKLQEADFSKKRMHVALFVDEKDGDEKALTPIETEASFVADKIRMLIDTGIGGRKYRAGEIAILLKRTSNQPVFERMLLAAGIPYSTEIYKGLFGDGPVNDIVSFLALCAYPEDDNALSVLLPSPFINVSVDDAAEFMAAKREIEAKRMESVPPFDEETIGQAGISEEAKARIRETAALYEKIRESAKTEPIAQTISSLWYGLGYRYETMWNRSVSMYATLYDILFEMARKADDKAQSLAGFVDEMRTYAGEQENVENLDIPFEARDAVKIMTIHKSKGLEFPVVFVAEVNGGKSLDKNDTPVFVTKENGAVINTPPCKAVEEVRSKGHSSTRKNVNYFYDKLKKENDAKSGAELRRLAYVAFTRAEEQLFLTGSYDGDPGKNGSTYLPGSYDGNETGKVPQSIYNIIQPFLTMENMPFTFENIEKKERAQSSPEKTARSDLRENSDGEKAELISALEKTYSTAKKIEPEIDPSPYIAPSKIAAEGDDPESDTKTVFHAESPFQEINEIVRDSIPQETNENGEALEPEFGFSDFGSVAHAFMEAAFTPGKQEPAGVGKFIAALHGNKTKIDAVFGACRKMRDVFLSSEYGKRAKDADWRRSEFNFRSRIPTAKKGDRIVRGTMDLVFENGDGTMTIVDFKTNQIVEPKMYEGQLALYRHALAQIKGVPEEKIRCVLHYLRHGKSVDITESCARISVEALALG</sequence>
<dbReference type="SUPFAM" id="SSF52980">
    <property type="entry name" value="Restriction endonuclease-like"/>
    <property type="match status" value="1"/>
</dbReference>
<accession>H7EHA8</accession>
<dbReference type="InterPro" id="IPR014016">
    <property type="entry name" value="UvrD-like_ATP-bd"/>
</dbReference>
<dbReference type="InterPro" id="IPR027417">
    <property type="entry name" value="P-loop_NTPase"/>
</dbReference>
<evidence type="ECO:0000256" key="6">
    <source>
        <dbReference type="ARBA" id="ARBA00022839"/>
    </source>
</evidence>
<dbReference type="Pfam" id="PF00580">
    <property type="entry name" value="UvrD-helicase"/>
    <property type="match status" value="1"/>
</dbReference>
<protein>
    <recommendedName>
        <fullName evidence="12">DNA 3'-5' helicase</fullName>
        <ecNumber evidence="12">5.6.2.4</ecNumber>
    </recommendedName>
    <alternativeName>
        <fullName evidence="13">DNA 3'-5' helicase II</fullName>
    </alternativeName>
</protein>
<reference evidence="19 20" key="1">
    <citation type="submission" date="2011-09" db="EMBL/GenBank/DDBJ databases">
        <title>The draft genome of Treponema saccharophilum DSM 2985.</title>
        <authorList>
            <consortium name="US DOE Joint Genome Institute (JGI-PGF)"/>
            <person name="Lucas S."/>
            <person name="Copeland A."/>
            <person name="Lapidus A."/>
            <person name="Glavina del Rio T."/>
            <person name="Dalin E."/>
            <person name="Tice H."/>
            <person name="Bruce D."/>
            <person name="Goodwin L."/>
            <person name="Pitluck S."/>
            <person name="Peters L."/>
            <person name="Kyrpides N."/>
            <person name="Mavromatis K."/>
            <person name="Ivanova N."/>
            <person name="Markowitz V."/>
            <person name="Cheng J.-F."/>
            <person name="Hugenholtz P."/>
            <person name="Woyke T."/>
            <person name="Wu D."/>
            <person name="Gronow S."/>
            <person name="Wellnitz S."/>
            <person name="Brambilla E."/>
            <person name="Klenk H.-P."/>
            <person name="Eisen J.A."/>
        </authorList>
    </citation>
    <scope>NUCLEOTIDE SEQUENCE [LARGE SCALE GENOMIC DNA]</scope>
    <source>
        <strain evidence="19 20">DSM 2985</strain>
    </source>
</reference>
<keyword evidence="10" id="KW-0413">Isomerase</keyword>
<comment type="caution">
    <text evidence="19">The sequence shown here is derived from an EMBL/GenBank/DDBJ whole genome shotgun (WGS) entry which is preliminary data.</text>
</comment>
<evidence type="ECO:0000256" key="7">
    <source>
        <dbReference type="ARBA" id="ARBA00022840"/>
    </source>
</evidence>
<evidence type="ECO:0000256" key="3">
    <source>
        <dbReference type="ARBA" id="ARBA00022763"/>
    </source>
</evidence>
<keyword evidence="4 15" id="KW-0378">Hydrolase</keyword>
<dbReference type="SUPFAM" id="SSF52540">
    <property type="entry name" value="P-loop containing nucleoside triphosphate hydrolases"/>
    <property type="match status" value="1"/>
</dbReference>
<evidence type="ECO:0000259" key="17">
    <source>
        <dbReference type="PROSITE" id="PS51198"/>
    </source>
</evidence>
<evidence type="ECO:0000256" key="11">
    <source>
        <dbReference type="ARBA" id="ARBA00034617"/>
    </source>
</evidence>
<comment type="catalytic activity">
    <reaction evidence="11">
        <text>Couples ATP hydrolysis with the unwinding of duplex DNA by translocating in the 3'-5' direction.</text>
        <dbReference type="EC" id="5.6.2.4"/>
    </reaction>
</comment>
<keyword evidence="6" id="KW-0269">Exonuclease</keyword>
<dbReference type="InterPro" id="IPR011604">
    <property type="entry name" value="PDDEXK-like_dom_sf"/>
</dbReference>
<evidence type="ECO:0000256" key="14">
    <source>
        <dbReference type="ARBA" id="ARBA00048988"/>
    </source>
</evidence>
<keyword evidence="7 15" id="KW-0067">ATP-binding</keyword>
<keyword evidence="1" id="KW-0540">Nuclease</keyword>
<dbReference type="OrthoDB" id="9810135at2"/>